<proteinExistence type="predicted"/>
<name>A0A2R7Y5G8_9CREN</name>
<evidence type="ECO:0000313" key="1">
    <source>
        <dbReference type="EMBL" id="PUA32778.1"/>
    </source>
</evidence>
<reference evidence="1 2" key="1">
    <citation type="journal article" date="2018" name="Syst. Appl. Microbiol.">
        <title>A new symbiotic nanoarchaeote (Candidatus Nanoclepta minutus) and its host (Zestosphaera tikiterensis gen. nov., sp. nov.) from a New Zealand hot spring.</title>
        <authorList>
            <person name="St John E."/>
            <person name="Liu Y."/>
            <person name="Podar M."/>
            <person name="Stott M.B."/>
            <person name="Meneghin J."/>
            <person name="Chen Z."/>
            <person name="Lagutin K."/>
            <person name="Mitchell K."/>
            <person name="Reysenbach A.L."/>
        </authorList>
    </citation>
    <scope>NUCLEOTIDE SEQUENCE [LARGE SCALE GENOMIC DNA]</scope>
    <source>
        <strain evidence="1">NZ3</strain>
    </source>
</reference>
<sequence length="326" mass="38250">MINSIDEIFLVKVRLRSYRALTPNRLLHLVNSKISSLAELLTVLHGLDVVSCLQSEFKVGEQLPLDLTYRKLVDCWVSDLRKLTALLKPSNQVIDFIEAYVSKYLAYELIVFLAEGYGYRTVFLPEEVRNAVVQSNYVYEVLDKVSRGGKQLPTLVLEFLTRYRRKSLKDLDRYLLLREYVEFLYDRLTKIFQDLRVESYVLECLNKMKNVSLYKDDVREAFIKKKALKGFTSFSRRERMSLEKAMISNDPHLLEEVLMSLPIFSCDRSLRTSPLSYAYLLHFLTLKDWESFILSNIVYLINLGYEPESIRESFKGWLEAYDVIYS</sequence>
<dbReference type="Proteomes" id="UP000244093">
    <property type="component" value="Unassembled WGS sequence"/>
</dbReference>
<accession>A0A2R7Y5G8</accession>
<evidence type="ECO:0008006" key="3">
    <source>
        <dbReference type="Google" id="ProtNLM"/>
    </source>
</evidence>
<gene>
    <name evidence="1" type="ORF">B7O98_04835</name>
</gene>
<protein>
    <recommendedName>
        <fullName evidence="3">V-type ATP synthase subunit C</fullName>
    </recommendedName>
</protein>
<comment type="caution">
    <text evidence="1">The sequence shown here is derived from an EMBL/GenBank/DDBJ whole genome shotgun (WGS) entry which is preliminary data.</text>
</comment>
<dbReference type="EMBL" id="NBVN01000003">
    <property type="protein sequence ID" value="PUA32778.1"/>
    <property type="molecule type" value="Genomic_DNA"/>
</dbReference>
<evidence type="ECO:0000313" key="2">
    <source>
        <dbReference type="Proteomes" id="UP000244093"/>
    </source>
</evidence>
<organism evidence="1 2">
    <name type="scientific">Zestosphaera tikiterensis</name>
    <dbReference type="NCBI Taxonomy" id="1973259"/>
    <lineage>
        <taxon>Archaea</taxon>
        <taxon>Thermoproteota</taxon>
        <taxon>Thermoprotei</taxon>
        <taxon>Desulfurococcales</taxon>
        <taxon>Desulfurococcaceae</taxon>
        <taxon>Zestosphaera</taxon>
    </lineage>
</organism>
<dbReference type="AlphaFoldDB" id="A0A2R7Y5G8"/>